<organism evidence="1 2">
    <name type="scientific">Lepraria neglecta</name>
    <dbReference type="NCBI Taxonomy" id="209136"/>
    <lineage>
        <taxon>Eukaryota</taxon>
        <taxon>Fungi</taxon>
        <taxon>Dikarya</taxon>
        <taxon>Ascomycota</taxon>
        <taxon>Pezizomycotina</taxon>
        <taxon>Lecanoromycetes</taxon>
        <taxon>OSLEUM clade</taxon>
        <taxon>Lecanoromycetidae</taxon>
        <taxon>Lecanorales</taxon>
        <taxon>Lecanorineae</taxon>
        <taxon>Stereocaulaceae</taxon>
        <taxon>Lepraria</taxon>
    </lineage>
</organism>
<dbReference type="Gene3D" id="2.120.10.70">
    <property type="entry name" value="Fucose-specific lectin"/>
    <property type="match status" value="1"/>
</dbReference>
<accession>A0AAD9Z216</accession>
<dbReference type="AlphaFoldDB" id="A0AAD9Z216"/>
<dbReference type="SUPFAM" id="SSF89372">
    <property type="entry name" value="Fucose-specific lectin"/>
    <property type="match status" value="1"/>
</dbReference>
<comment type="caution">
    <text evidence="1">The sequence shown here is derived from an EMBL/GenBank/DDBJ whole genome shotgun (WGS) entry which is preliminary data.</text>
</comment>
<protein>
    <submittedName>
        <fullName evidence="1">Uncharacterized protein</fullName>
    </submittedName>
</protein>
<dbReference type="Proteomes" id="UP001276659">
    <property type="component" value="Unassembled WGS sequence"/>
</dbReference>
<gene>
    <name evidence="1" type="ORF">OEA41_009566</name>
</gene>
<reference evidence="1" key="1">
    <citation type="submission" date="2022-11" db="EMBL/GenBank/DDBJ databases">
        <title>Chromosomal genome sequence assembly and mating type (MAT) locus characterization of the leprose asexual lichenized fungus Lepraria neglecta (Nyl.) Erichsen.</title>
        <authorList>
            <person name="Allen J.L."/>
            <person name="Pfeffer B."/>
        </authorList>
    </citation>
    <scope>NUCLEOTIDE SEQUENCE</scope>
    <source>
        <strain evidence="1">Allen 5258</strain>
    </source>
</reference>
<proteinExistence type="predicted"/>
<evidence type="ECO:0000313" key="1">
    <source>
        <dbReference type="EMBL" id="KAK3170180.1"/>
    </source>
</evidence>
<sequence length="136" mass="14962">MKLISTDNLTTWQSGPLGNSSFEVSASSTSLTSFYSWDMLGKTGNSPGMRLYYGGAADNQIHELAYAFNDTEWTSQFTFPDTNGNAGFICGTNDAERKARLFLVNNANDLRLWTNNLSVIGPPDVTKAPYGSWWEG</sequence>
<keyword evidence="2" id="KW-1185">Reference proteome</keyword>
<name>A0AAD9Z216_9LECA</name>
<dbReference type="EMBL" id="JASNWA010000009">
    <property type="protein sequence ID" value="KAK3170180.1"/>
    <property type="molecule type" value="Genomic_DNA"/>
</dbReference>
<evidence type="ECO:0000313" key="2">
    <source>
        <dbReference type="Proteomes" id="UP001276659"/>
    </source>
</evidence>